<dbReference type="InterPro" id="IPR020471">
    <property type="entry name" value="AKR"/>
</dbReference>
<keyword evidence="9" id="KW-1185">Reference proteome</keyword>
<dbReference type="InterPro" id="IPR023210">
    <property type="entry name" value="NADP_OxRdtase_dom"/>
</dbReference>
<reference evidence="8" key="1">
    <citation type="submission" date="2022-11" db="EMBL/GenBank/DDBJ databases">
        <authorList>
            <person name="Kikuchi T."/>
        </authorList>
    </citation>
    <scope>NUCLEOTIDE SEQUENCE</scope>
    <source>
        <strain evidence="8">PS1010</strain>
    </source>
</reference>
<dbReference type="PRINTS" id="PR00069">
    <property type="entry name" value="ALDKETRDTASE"/>
</dbReference>
<dbReference type="PROSITE" id="PS00063">
    <property type="entry name" value="ALDOKETO_REDUCTASE_3"/>
    <property type="match status" value="1"/>
</dbReference>
<evidence type="ECO:0000259" key="7">
    <source>
        <dbReference type="Pfam" id="PF00248"/>
    </source>
</evidence>
<dbReference type="InterPro" id="IPR018170">
    <property type="entry name" value="Aldo/ket_reductase_CS"/>
</dbReference>
<dbReference type="Gene3D" id="3.20.20.100">
    <property type="entry name" value="NADP-dependent oxidoreductase domain"/>
    <property type="match status" value="1"/>
</dbReference>
<name>A0A9P1IW67_9PELO</name>
<dbReference type="SUPFAM" id="SSF51430">
    <property type="entry name" value="NAD(P)-linked oxidoreductase"/>
    <property type="match status" value="1"/>
</dbReference>
<evidence type="ECO:0000313" key="9">
    <source>
        <dbReference type="Proteomes" id="UP001152747"/>
    </source>
</evidence>
<sequence>MSSQFENIPGGSYRLNTGYYIPLVGFGTYKVVGESVLPAIDAALTAGYRLFDTAKYYKNEKEIGEALKVLLPKHNLKRSDIFITSKMFPTFPNTLEAAKFDFEESMRDLQIDYIDMYLVHFPKPNATKDDDPKNPEYRKIVYQTLEKYYEAGRVRSIGISNYEIRHIEDLKTYANIQPVANQLEYHPHFARIELKKYCDDNGIYFQAFSSLARHEPALIEDPTVVQLAAKHNTTVPLVLLAWALCQGVGIVPKSVTPSRIAENFKVINIKLTSEEIESLRKLNKDQHYIRCHGWLVEY</sequence>
<dbReference type="PROSITE" id="PS00798">
    <property type="entry name" value="ALDOKETO_REDUCTASE_1"/>
    <property type="match status" value="1"/>
</dbReference>
<evidence type="ECO:0000256" key="3">
    <source>
        <dbReference type="ARBA" id="ARBA00023002"/>
    </source>
</evidence>
<gene>
    <name evidence="8" type="ORF">CAMP_LOCUS13904</name>
</gene>
<dbReference type="PANTHER" id="PTHR43827:SF3">
    <property type="entry name" value="NADP-DEPENDENT OXIDOREDUCTASE DOMAIN-CONTAINING PROTEIN"/>
    <property type="match status" value="1"/>
</dbReference>
<evidence type="ECO:0000256" key="1">
    <source>
        <dbReference type="ARBA" id="ARBA00007905"/>
    </source>
</evidence>
<dbReference type="EMBL" id="CANHGI010000005">
    <property type="protein sequence ID" value="CAI5451267.1"/>
    <property type="molecule type" value="Genomic_DNA"/>
</dbReference>
<keyword evidence="3" id="KW-0560">Oxidoreductase</keyword>
<evidence type="ECO:0000256" key="5">
    <source>
        <dbReference type="PIRSR" id="PIRSR000097-2"/>
    </source>
</evidence>
<comment type="similarity">
    <text evidence="1">Belongs to the aldo/keto reductase family.</text>
</comment>
<evidence type="ECO:0000313" key="8">
    <source>
        <dbReference type="EMBL" id="CAI5451267.1"/>
    </source>
</evidence>
<proteinExistence type="inferred from homology"/>
<dbReference type="OrthoDB" id="416253at2759"/>
<keyword evidence="2" id="KW-0521">NADP</keyword>
<dbReference type="PANTHER" id="PTHR43827">
    <property type="entry name" value="2,5-DIKETO-D-GLUCONIC ACID REDUCTASE"/>
    <property type="match status" value="1"/>
</dbReference>
<feature type="binding site" evidence="5">
    <location>
        <position position="120"/>
    </location>
    <ligand>
        <name>substrate</name>
    </ligand>
</feature>
<dbReference type="Pfam" id="PF00248">
    <property type="entry name" value="Aldo_ket_red"/>
    <property type="match status" value="1"/>
</dbReference>
<dbReference type="FunFam" id="3.20.20.100:FF:000002">
    <property type="entry name" value="2,5-diketo-D-gluconic acid reductase A"/>
    <property type="match status" value="1"/>
</dbReference>
<feature type="active site" description="Proton donor" evidence="4">
    <location>
        <position position="57"/>
    </location>
</feature>
<evidence type="ECO:0000256" key="6">
    <source>
        <dbReference type="PIRSR" id="PIRSR000097-3"/>
    </source>
</evidence>
<dbReference type="AlphaFoldDB" id="A0A9P1IW67"/>
<dbReference type="PIRSF" id="PIRSF000097">
    <property type="entry name" value="AKR"/>
    <property type="match status" value="1"/>
</dbReference>
<comment type="caution">
    <text evidence="8">The sequence shown here is derived from an EMBL/GenBank/DDBJ whole genome shotgun (WGS) entry which is preliminary data.</text>
</comment>
<protein>
    <recommendedName>
        <fullName evidence="7">NADP-dependent oxidoreductase domain-containing protein</fullName>
    </recommendedName>
</protein>
<dbReference type="PROSITE" id="PS00062">
    <property type="entry name" value="ALDOKETO_REDUCTASE_2"/>
    <property type="match status" value="1"/>
</dbReference>
<dbReference type="GO" id="GO:0016616">
    <property type="term" value="F:oxidoreductase activity, acting on the CH-OH group of donors, NAD or NADP as acceptor"/>
    <property type="evidence" value="ECO:0007669"/>
    <property type="project" value="UniProtKB-ARBA"/>
</dbReference>
<dbReference type="InterPro" id="IPR036812">
    <property type="entry name" value="NAD(P)_OxRdtase_dom_sf"/>
</dbReference>
<feature type="site" description="Lowers pKa of active site Tyr" evidence="6">
    <location>
        <position position="86"/>
    </location>
</feature>
<evidence type="ECO:0000256" key="2">
    <source>
        <dbReference type="ARBA" id="ARBA00022857"/>
    </source>
</evidence>
<organism evidence="8 9">
    <name type="scientific">Caenorhabditis angaria</name>
    <dbReference type="NCBI Taxonomy" id="860376"/>
    <lineage>
        <taxon>Eukaryota</taxon>
        <taxon>Metazoa</taxon>
        <taxon>Ecdysozoa</taxon>
        <taxon>Nematoda</taxon>
        <taxon>Chromadorea</taxon>
        <taxon>Rhabditida</taxon>
        <taxon>Rhabditina</taxon>
        <taxon>Rhabditomorpha</taxon>
        <taxon>Rhabditoidea</taxon>
        <taxon>Rhabditidae</taxon>
        <taxon>Peloderinae</taxon>
        <taxon>Caenorhabditis</taxon>
    </lineage>
</organism>
<dbReference type="Proteomes" id="UP001152747">
    <property type="component" value="Unassembled WGS sequence"/>
</dbReference>
<evidence type="ECO:0000256" key="4">
    <source>
        <dbReference type="PIRSR" id="PIRSR000097-1"/>
    </source>
</evidence>
<accession>A0A9P1IW67</accession>
<feature type="domain" description="NADP-dependent oxidoreductase" evidence="7">
    <location>
        <begin position="26"/>
        <end position="283"/>
    </location>
</feature>